<dbReference type="OrthoDB" id="5399926at2759"/>
<name>A0A1D9QHS3_SCLS1</name>
<dbReference type="AlphaFoldDB" id="A0A1D9QHS3"/>
<protein>
    <recommendedName>
        <fullName evidence="1">Velvet domain-containing protein</fullName>
    </recommendedName>
</protein>
<sequence length="163" mass="18275">MLSIAVQPPARARPGAILYPPLIVQLSSEHDLYEHLAGYWTCVSLIHYASGQVIYEQMDGKAADSAHPIAQTRLRGVRDQAYFFFPDLAIHATGRYRLRISLMRMDYSPESGPDGAVVCDEQVDTRSITVEESGPNYTRPNSQERAFIRMLRDDGQDIPTPAH</sequence>
<evidence type="ECO:0000259" key="1">
    <source>
        <dbReference type="PROSITE" id="PS51821"/>
    </source>
</evidence>
<reference evidence="3" key="1">
    <citation type="journal article" date="2017" name="Genome Biol. Evol.">
        <title>The complete genome sequence of the phytopathogenic fungus Sclerotinia sclerotiorum reveals insights into the genome architecture of broad host range pathogens.</title>
        <authorList>
            <person name="Derbyshire M."/>
            <person name="Denton-Giles M."/>
            <person name="Hegedus D."/>
            <person name="Seifbarghy S."/>
            <person name="Rollins J."/>
            <person name="van Kan J."/>
            <person name="Seidl M.F."/>
            <person name="Faino L."/>
            <person name="Mbengue M."/>
            <person name="Navaud O."/>
            <person name="Raffaele S."/>
            <person name="Hammond-Kosack K."/>
            <person name="Heard S."/>
            <person name="Oliver R."/>
        </authorList>
    </citation>
    <scope>NUCLEOTIDE SEQUENCE [LARGE SCALE GENOMIC DNA]</scope>
    <source>
        <strain evidence="3">ATCC 18683 / 1980 / Ss-1</strain>
    </source>
</reference>
<feature type="domain" description="Velvet" evidence="1">
    <location>
        <begin position="1"/>
        <end position="161"/>
    </location>
</feature>
<dbReference type="OMA" id="RTTIHFP"/>
<dbReference type="Gene3D" id="2.60.40.3960">
    <property type="entry name" value="Velvet domain"/>
    <property type="match status" value="1"/>
</dbReference>
<dbReference type="Pfam" id="PF11754">
    <property type="entry name" value="Velvet"/>
    <property type="match status" value="1"/>
</dbReference>
<dbReference type="KEGG" id="ssl:SS1G_06406"/>
<evidence type="ECO:0000313" key="2">
    <source>
        <dbReference type="EMBL" id="APA14484.1"/>
    </source>
</evidence>
<evidence type="ECO:0000313" key="3">
    <source>
        <dbReference type="Proteomes" id="UP000177798"/>
    </source>
</evidence>
<dbReference type="EMBL" id="CP017826">
    <property type="protein sequence ID" value="APA14484.1"/>
    <property type="molecule type" value="Genomic_DNA"/>
</dbReference>
<dbReference type="PROSITE" id="PS51821">
    <property type="entry name" value="VELVET"/>
    <property type="match status" value="1"/>
</dbReference>
<accession>A0A1D9QHS3</accession>
<gene>
    <name evidence="2" type="ORF">sscle_13g092540</name>
</gene>
<proteinExistence type="predicted"/>
<dbReference type="InterPro" id="IPR038491">
    <property type="entry name" value="Velvet_dom_sf"/>
</dbReference>
<dbReference type="RefSeq" id="XP_001592167.1">
    <property type="nucleotide sequence ID" value="XM_001592117.1"/>
</dbReference>
<organism evidence="2 3">
    <name type="scientific">Sclerotinia sclerotiorum (strain ATCC 18683 / 1980 / Ss-1)</name>
    <name type="common">White mold</name>
    <name type="synonym">Whetzelinia sclerotiorum</name>
    <dbReference type="NCBI Taxonomy" id="665079"/>
    <lineage>
        <taxon>Eukaryota</taxon>
        <taxon>Fungi</taxon>
        <taxon>Dikarya</taxon>
        <taxon>Ascomycota</taxon>
        <taxon>Pezizomycotina</taxon>
        <taxon>Leotiomycetes</taxon>
        <taxon>Helotiales</taxon>
        <taxon>Sclerotiniaceae</taxon>
        <taxon>Sclerotinia</taxon>
    </lineage>
</organism>
<dbReference type="VEuPathDB" id="FungiDB:sscle_13g092540"/>
<dbReference type="InterPro" id="IPR037525">
    <property type="entry name" value="Velvet_dom"/>
</dbReference>
<dbReference type="Proteomes" id="UP000177798">
    <property type="component" value="Chromosome 13"/>
</dbReference>